<reference evidence="2 3" key="1">
    <citation type="journal article" date="2021" name="Elife">
        <title>Chloroplast acquisition without the gene transfer in kleptoplastic sea slugs, Plakobranchus ocellatus.</title>
        <authorList>
            <person name="Maeda T."/>
            <person name="Takahashi S."/>
            <person name="Yoshida T."/>
            <person name="Shimamura S."/>
            <person name="Takaki Y."/>
            <person name="Nagai Y."/>
            <person name="Toyoda A."/>
            <person name="Suzuki Y."/>
            <person name="Arimoto A."/>
            <person name="Ishii H."/>
            <person name="Satoh N."/>
            <person name="Nishiyama T."/>
            <person name="Hasebe M."/>
            <person name="Maruyama T."/>
            <person name="Minagawa J."/>
            <person name="Obokata J."/>
            <person name="Shigenobu S."/>
        </authorList>
    </citation>
    <scope>NUCLEOTIDE SEQUENCE [LARGE SCALE GENOMIC DNA]</scope>
</reference>
<protein>
    <submittedName>
        <fullName evidence="2">Uncharacterized protein</fullName>
    </submittedName>
</protein>
<dbReference type="Proteomes" id="UP000735302">
    <property type="component" value="Unassembled WGS sequence"/>
</dbReference>
<comment type="caution">
    <text evidence="2">The sequence shown here is derived from an EMBL/GenBank/DDBJ whole genome shotgun (WGS) entry which is preliminary data.</text>
</comment>
<sequence length="186" mass="20754">MFVFLRAIIQAVYTVFGESGGSSGRAVGYHPRGPGFDSQSGPSQIFIAPRDHPALNGSLCGHHCGACISALEPSQMASGLSSRPCPKGVVTSQPSLHQLHLTSLKQSFCRGGRKQSLAYERGTTRGQKRQKKTKARYFDNVKYWTRKNSTEIFTIIERREDWREMIKGVERATNVSKIDAEHRKKE</sequence>
<organism evidence="2 3">
    <name type="scientific">Plakobranchus ocellatus</name>
    <dbReference type="NCBI Taxonomy" id="259542"/>
    <lineage>
        <taxon>Eukaryota</taxon>
        <taxon>Metazoa</taxon>
        <taxon>Spiralia</taxon>
        <taxon>Lophotrochozoa</taxon>
        <taxon>Mollusca</taxon>
        <taxon>Gastropoda</taxon>
        <taxon>Heterobranchia</taxon>
        <taxon>Euthyneura</taxon>
        <taxon>Panpulmonata</taxon>
        <taxon>Sacoglossa</taxon>
        <taxon>Placobranchoidea</taxon>
        <taxon>Plakobranchidae</taxon>
        <taxon>Plakobranchus</taxon>
    </lineage>
</organism>
<dbReference type="AlphaFoldDB" id="A0AAV4ABE5"/>
<dbReference type="EMBL" id="BLXT01003735">
    <property type="protein sequence ID" value="GFO04068.1"/>
    <property type="molecule type" value="Genomic_DNA"/>
</dbReference>
<proteinExistence type="predicted"/>
<accession>A0AAV4ABE5</accession>
<name>A0AAV4ABE5_9GAST</name>
<evidence type="ECO:0000313" key="2">
    <source>
        <dbReference type="EMBL" id="GFO04068.1"/>
    </source>
</evidence>
<evidence type="ECO:0000256" key="1">
    <source>
        <dbReference type="SAM" id="SignalP"/>
    </source>
</evidence>
<gene>
    <name evidence="2" type="ORF">PoB_003057300</name>
</gene>
<evidence type="ECO:0000313" key="3">
    <source>
        <dbReference type="Proteomes" id="UP000735302"/>
    </source>
</evidence>
<keyword evidence="3" id="KW-1185">Reference proteome</keyword>
<keyword evidence="1" id="KW-0732">Signal</keyword>
<feature type="signal peptide" evidence="1">
    <location>
        <begin position="1"/>
        <end position="17"/>
    </location>
</feature>
<feature type="chain" id="PRO_5043427749" evidence="1">
    <location>
        <begin position="18"/>
        <end position="186"/>
    </location>
</feature>